<dbReference type="SUPFAM" id="SSF51735">
    <property type="entry name" value="NAD(P)-binding Rossmann-fold domains"/>
    <property type="match status" value="1"/>
</dbReference>
<accession>A0A507DXS4</accession>
<feature type="domain" description="Carrier" evidence="3">
    <location>
        <begin position="558"/>
        <end position="633"/>
    </location>
</feature>
<comment type="caution">
    <text evidence="4">The sequence shown here is derived from an EMBL/GenBank/DDBJ whole genome shotgun (WGS) entry which is preliminary data.</text>
</comment>
<keyword evidence="2" id="KW-0597">Phosphoprotein</keyword>
<evidence type="ECO:0000259" key="3">
    <source>
        <dbReference type="PROSITE" id="PS50075"/>
    </source>
</evidence>
<dbReference type="InterPro" id="IPR006162">
    <property type="entry name" value="Ppantetheine_attach_site"/>
</dbReference>
<evidence type="ECO:0000313" key="5">
    <source>
        <dbReference type="Proteomes" id="UP000318582"/>
    </source>
</evidence>
<evidence type="ECO:0000313" key="4">
    <source>
        <dbReference type="EMBL" id="TPX55680.1"/>
    </source>
</evidence>
<dbReference type="STRING" id="109895.A0A507DXS4"/>
<name>A0A507DXS4_9FUNG</name>
<keyword evidence="1" id="KW-0596">Phosphopantetheine</keyword>
<dbReference type="SUPFAM" id="SSF47336">
    <property type="entry name" value="ACP-like"/>
    <property type="match status" value="2"/>
</dbReference>
<organism evidence="4 5">
    <name type="scientific">Powellomyces hirtus</name>
    <dbReference type="NCBI Taxonomy" id="109895"/>
    <lineage>
        <taxon>Eukaryota</taxon>
        <taxon>Fungi</taxon>
        <taxon>Fungi incertae sedis</taxon>
        <taxon>Chytridiomycota</taxon>
        <taxon>Chytridiomycota incertae sedis</taxon>
        <taxon>Chytridiomycetes</taxon>
        <taxon>Spizellomycetales</taxon>
        <taxon>Powellomycetaceae</taxon>
        <taxon>Powellomyces</taxon>
    </lineage>
</organism>
<dbReference type="InterPro" id="IPR013120">
    <property type="entry name" value="FAR_NAD-bd"/>
</dbReference>
<dbReference type="InterPro" id="IPR000873">
    <property type="entry name" value="AMP-dep_synth/lig_dom"/>
</dbReference>
<reference evidence="4 5" key="1">
    <citation type="journal article" date="2019" name="Sci. Rep.">
        <title>Comparative genomics of chytrid fungi reveal insights into the obligate biotrophic and pathogenic lifestyle of Synchytrium endobioticum.</title>
        <authorList>
            <person name="van de Vossenberg B.T.L.H."/>
            <person name="Warris S."/>
            <person name="Nguyen H.D.T."/>
            <person name="van Gent-Pelzer M.P.E."/>
            <person name="Joly D.L."/>
            <person name="van de Geest H.C."/>
            <person name="Bonants P.J.M."/>
            <person name="Smith D.S."/>
            <person name="Levesque C.A."/>
            <person name="van der Lee T.A.J."/>
        </authorList>
    </citation>
    <scope>NUCLEOTIDE SEQUENCE [LARGE SCALE GENOMIC DNA]</scope>
    <source>
        <strain evidence="4 5">CBS 809.83</strain>
    </source>
</reference>
<gene>
    <name evidence="4" type="ORF">PhCBS80983_g05107</name>
</gene>
<dbReference type="InterPro" id="IPR020806">
    <property type="entry name" value="PKS_PP-bd"/>
</dbReference>
<dbReference type="Gene3D" id="3.40.50.720">
    <property type="entry name" value="NAD(P)-binding Rossmann-like Domain"/>
    <property type="match status" value="1"/>
</dbReference>
<dbReference type="Pfam" id="PF23562">
    <property type="entry name" value="AMP-binding_C_3"/>
    <property type="match status" value="1"/>
</dbReference>
<dbReference type="Pfam" id="PF00550">
    <property type="entry name" value="PP-binding"/>
    <property type="match status" value="2"/>
</dbReference>
<protein>
    <recommendedName>
        <fullName evidence="3">Carrier domain-containing protein</fullName>
    </recommendedName>
</protein>
<sequence length="1132" mass="124178">MSSEHILNEQTFIAHIEAAVAQNPSNVYVKYPKNGEYCEVNGYALGAAIKRGSDQYRQLLPKPTSHDPPVYGLLSTSHISYMLNLLSLMSTDCVPLLLSPRNAILGIADLLKRSNAAGIVVESSKFDGVVSELRKELPELKVYSAIDFDGILDDVIKDTEHQQGQTVTFGISCTAAKDEKVNQRWALGLHSSGSTAFPKLRYWTNRACKQNTWVNFANVNAVQDMYTCILLPAPLFHMMGCSNILKVLQVGGTILFPLALAPYRAADLVHAIEKGQAVSTIITPSSLESLVKYLDSEPGGWTRCKSLKKIVYGGAPCPDAVVAAVQKHGIGVRSGYGSTEIGVVLSTVSSVDSADYNVFKPTVDTKYLKWEPLGDDVYRLHVSTEWPGFATGVTDNGKWYDTNDLWLKLGNGGYKHSGRGDDIIVHLNGEKTNPSPMELALRTHPIVYDALVVGSGRFQCSAFILLNRTEMLKYTPLEIMEQVYLAMEDANAAAPQHSRLVKELVDVLPLGHKDFVRTDGKGNIKRGPTEKMLEDRISRLYERYEKGETTSAAGPNTGDVVEYARGVIAEVLKVDAATISDSKQSLFELGLDSLGATQVRNKLVQYLHQDIAEDILFNYSSMSELSTYLQSLQPTASSLEELKRTIRAELAEILNVPVRQISDEVRMFELGLDSLGATALRNRLSKSLRRDVKVETIFDNSTVTALASIFGKDALQRERKESPKLRKTRDMLDKYISIISKLKPLSNNTNKVSGPHTILLTGSSGALGVAILSTLLSTPSVAKIYCLHRGGNDLEREYQAYEQRGLNVEELKRAEKQGKVEGLTAKFEDEHLGVGQEAYQVLAEQVTDVIHVAWPVNWAFPVEAFDGTLKGVCNLISLSNTHHKKSLHFVSSIAAYITPKGATIPEAAVPDDPTVASAMGYGLSKWISERMIEEASRQLHLPATILRSGQLAGDTRTGAWNATDFCFGLVASGVNLRVLPQSEERVDWIPMDVAATGIVELTISPATNKTRELFNVYHIVNPNAASWTDICDTLTHLGYPIKLIPRGDFLNTLEKPENRARNPAVSDQLLPVMQRMLSGSSQAARASLAAAKTANESSSIRDCVNVSDARYWKVLLKQFHQVGAVSRGGAGR</sequence>
<dbReference type="PROSITE" id="PS00012">
    <property type="entry name" value="PHOSPHOPANTETHEINE"/>
    <property type="match status" value="2"/>
</dbReference>
<dbReference type="InterPro" id="IPR009081">
    <property type="entry name" value="PP-bd_ACP"/>
</dbReference>
<dbReference type="PANTHER" id="PTHR43439">
    <property type="entry name" value="PHENYLACETATE-COENZYME A LIGASE"/>
    <property type="match status" value="1"/>
</dbReference>
<dbReference type="Proteomes" id="UP000318582">
    <property type="component" value="Unassembled WGS sequence"/>
</dbReference>
<dbReference type="AlphaFoldDB" id="A0A507DXS4"/>
<dbReference type="Gene3D" id="1.10.1200.10">
    <property type="entry name" value="ACP-like"/>
    <property type="match status" value="2"/>
</dbReference>
<dbReference type="PROSITE" id="PS50075">
    <property type="entry name" value="CARRIER"/>
    <property type="match status" value="2"/>
</dbReference>
<dbReference type="InterPro" id="IPR042099">
    <property type="entry name" value="ANL_N_sf"/>
</dbReference>
<dbReference type="InterPro" id="IPR036291">
    <property type="entry name" value="NAD(P)-bd_dom_sf"/>
</dbReference>
<dbReference type="InterPro" id="IPR051414">
    <property type="entry name" value="Adenylate-forming_Reductase"/>
</dbReference>
<dbReference type="SMART" id="SM00823">
    <property type="entry name" value="PKS_PP"/>
    <property type="match status" value="2"/>
</dbReference>
<dbReference type="PANTHER" id="PTHR43439:SF2">
    <property type="entry name" value="ENZYME, PUTATIVE (JCVI)-RELATED"/>
    <property type="match status" value="1"/>
</dbReference>
<dbReference type="Gene3D" id="3.40.50.12780">
    <property type="entry name" value="N-terminal domain of ligase-like"/>
    <property type="match status" value="1"/>
</dbReference>
<evidence type="ECO:0000256" key="1">
    <source>
        <dbReference type="ARBA" id="ARBA00022450"/>
    </source>
</evidence>
<keyword evidence="5" id="KW-1185">Reference proteome</keyword>
<dbReference type="Pfam" id="PF07993">
    <property type="entry name" value="NAD_binding_4"/>
    <property type="match status" value="1"/>
</dbReference>
<dbReference type="InterPro" id="IPR036736">
    <property type="entry name" value="ACP-like_sf"/>
</dbReference>
<dbReference type="Pfam" id="PF00501">
    <property type="entry name" value="AMP-binding"/>
    <property type="match status" value="1"/>
</dbReference>
<dbReference type="GO" id="GO:0031177">
    <property type="term" value="F:phosphopantetheine binding"/>
    <property type="evidence" value="ECO:0007669"/>
    <property type="project" value="InterPro"/>
</dbReference>
<proteinExistence type="predicted"/>
<dbReference type="EMBL" id="QEAQ01000099">
    <property type="protein sequence ID" value="TPX55680.1"/>
    <property type="molecule type" value="Genomic_DNA"/>
</dbReference>
<dbReference type="SUPFAM" id="SSF56801">
    <property type="entry name" value="Acetyl-CoA synthetase-like"/>
    <property type="match status" value="1"/>
</dbReference>
<evidence type="ECO:0000256" key="2">
    <source>
        <dbReference type="ARBA" id="ARBA00022553"/>
    </source>
</evidence>
<feature type="domain" description="Carrier" evidence="3">
    <location>
        <begin position="637"/>
        <end position="714"/>
    </location>
</feature>